<dbReference type="OrthoDB" id="338970at2759"/>
<dbReference type="InterPro" id="IPR015943">
    <property type="entry name" value="WD40/YVTN_repeat-like_dom_sf"/>
</dbReference>
<keyword evidence="7" id="KW-1185">Reference proteome</keyword>
<keyword evidence="2" id="KW-0677">Repeat</keyword>
<dbReference type="InterPro" id="IPR004870">
    <property type="entry name" value="Nucleoporin_Nup155"/>
</dbReference>
<feature type="repeat" description="WD" evidence="3">
    <location>
        <begin position="2091"/>
        <end position="2133"/>
    </location>
</feature>
<dbReference type="PROSITE" id="PS50294">
    <property type="entry name" value="WD_REPEATS_REGION"/>
    <property type="match status" value="1"/>
</dbReference>
<dbReference type="SMART" id="SM00320">
    <property type="entry name" value="WD40"/>
    <property type="match status" value="4"/>
</dbReference>
<name>A0A0V0QPL5_PSEPJ</name>
<dbReference type="PANTHER" id="PTHR10350:SF6">
    <property type="entry name" value="NUCLEAR PORE COMPLEX PROTEIN NUP155"/>
    <property type="match status" value="1"/>
</dbReference>
<accession>A0A0V0QPL5</accession>
<reference evidence="6 7" key="1">
    <citation type="journal article" date="2015" name="Sci. Rep.">
        <title>Genome of the facultative scuticociliatosis pathogen Pseudocohnilembus persalinus provides insight into its virulence through horizontal gene transfer.</title>
        <authorList>
            <person name="Xiong J."/>
            <person name="Wang G."/>
            <person name="Cheng J."/>
            <person name="Tian M."/>
            <person name="Pan X."/>
            <person name="Warren A."/>
            <person name="Jiang C."/>
            <person name="Yuan D."/>
            <person name="Miao W."/>
        </authorList>
    </citation>
    <scope>NUCLEOTIDE SEQUENCE [LARGE SCALE GENOMIC DNA]</scope>
    <source>
        <strain evidence="6">36N120E</strain>
    </source>
</reference>
<dbReference type="SUPFAM" id="SSF50978">
    <property type="entry name" value="WD40 repeat-like"/>
    <property type="match status" value="1"/>
</dbReference>
<dbReference type="Proteomes" id="UP000054937">
    <property type="component" value="Unassembled WGS sequence"/>
</dbReference>
<dbReference type="PANTHER" id="PTHR10350">
    <property type="entry name" value="NUCLEAR PORE COMPLEX PROTEIN NUP155"/>
    <property type="match status" value="1"/>
</dbReference>
<dbReference type="GO" id="GO:0000972">
    <property type="term" value="P:transcription-dependent tethering of RNA polymerase II gene DNA at nuclear periphery"/>
    <property type="evidence" value="ECO:0007669"/>
    <property type="project" value="TreeGrafter"/>
</dbReference>
<dbReference type="InterPro" id="IPR036322">
    <property type="entry name" value="WD40_repeat_dom_sf"/>
</dbReference>
<feature type="compositionally biased region" description="Acidic residues" evidence="5">
    <location>
        <begin position="1769"/>
        <end position="1781"/>
    </location>
</feature>
<feature type="repeat" description="WD" evidence="3">
    <location>
        <begin position="2138"/>
        <end position="2168"/>
    </location>
</feature>
<protein>
    <submittedName>
        <fullName evidence="6">WD40-repeat-containing domain</fullName>
    </submittedName>
</protein>
<evidence type="ECO:0000313" key="6">
    <source>
        <dbReference type="EMBL" id="KRX04178.1"/>
    </source>
</evidence>
<dbReference type="PROSITE" id="PS00678">
    <property type="entry name" value="WD_REPEATS_1"/>
    <property type="match status" value="1"/>
</dbReference>
<dbReference type="GO" id="GO:0017056">
    <property type="term" value="F:structural constituent of nuclear pore"/>
    <property type="evidence" value="ECO:0007669"/>
    <property type="project" value="InterPro"/>
</dbReference>
<dbReference type="EMBL" id="LDAU01000120">
    <property type="protein sequence ID" value="KRX04178.1"/>
    <property type="molecule type" value="Genomic_DNA"/>
</dbReference>
<dbReference type="Pfam" id="PF00400">
    <property type="entry name" value="WD40"/>
    <property type="match status" value="2"/>
</dbReference>
<evidence type="ECO:0000313" key="7">
    <source>
        <dbReference type="Proteomes" id="UP000054937"/>
    </source>
</evidence>
<dbReference type="Gene3D" id="1.20.58.1780">
    <property type="match status" value="1"/>
</dbReference>
<dbReference type="Gene3D" id="2.130.10.10">
    <property type="entry name" value="YVTN repeat-like/Quinoprotein amine dehydrogenase"/>
    <property type="match status" value="2"/>
</dbReference>
<dbReference type="GO" id="GO:0044611">
    <property type="term" value="C:nuclear pore inner ring"/>
    <property type="evidence" value="ECO:0007669"/>
    <property type="project" value="TreeGrafter"/>
</dbReference>
<evidence type="ECO:0000256" key="5">
    <source>
        <dbReference type="SAM" id="MobiDB-lite"/>
    </source>
</evidence>
<organism evidence="6 7">
    <name type="scientific">Pseudocohnilembus persalinus</name>
    <name type="common">Ciliate</name>
    <dbReference type="NCBI Taxonomy" id="266149"/>
    <lineage>
        <taxon>Eukaryota</taxon>
        <taxon>Sar</taxon>
        <taxon>Alveolata</taxon>
        <taxon>Ciliophora</taxon>
        <taxon>Intramacronucleata</taxon>
        <taxon>Oligohymenophorea</taxon>
        <taxon>Scuticociliatia</taxon>
        <taxon>Philasterida</taxon>
        <taxon>Pseudocohnilembidae</taxon>
        <taxon>Pseudocohnilembus</taxon>
    </lineage>
</organism>
<feature type="coiled-coil region" evidence="4">
    <location>
        <begin position="19"/>
        <end position="55"/>
    </location>
</feature>
<proteinExistence type="predicted"/>
<dbReference type="GO" id="GO:0036228">
    <property type="term" value="P:protein localization to nuclear inner membrane"/>
    <property type="evidence" value="ECO:0007669"/>
    <property type="project" value="TreeGrafter"/>
</dbReference>
<feature type="region of interest" description="Disordered" evidence="5">
    <location>
        <begin position="1741"/>
        <end position="1781"/>
    </location>
</feature>
<dbReference type="InParanoid" id="A0A0V0QPL5"/>
<sequence>MKSVLDLKTMSFYGKKQNLNAYKNQNAIIEQQIMLKQQQQDIQDQKNKYKYKQTEKNLFLDKNQEHEKTKIMQENQGNQNYIKAHLPLVKETEKTLIDQDPIIKGIKDLKTNEQTQKNIEEISKILEANLEAKHYENDIIQSVDTKYSVQSGYHVLNFAKIDIPDTIAKRIEEIRQEKSLQQDGNMGFHLKYGILEDIQHLYFLVEDKILFIQLPYIGSLNKQEKTSFYNNQAQHLIKQDFYEIDFSKVGGRVYSVAIGVPKCNYLKRKIQEYAFVVSHVNCVKIYELKSHKNQNKITLHDLDIQIETDNEIIEVIEFSQHGRIFIGGTQGKVKCIDNYTLNYAGFQWKEKIEARTQKQNIIEKIFDKSKFLFSDDDKKIISQISIDDSRNVLYALRKTNYKRYRMRKQLGNEYKCTTDVEVFDLGPISEEFKHFLTITQEDLDFNLRKYFNITNHFTLKRKNTKIQTIKALSSKDSSLAHFMLVLRCGEYPMHLGETIEVPINIDNRDHFTKRSLQFQDWFIQVDKPISFSTDYNDDTSLIQNNNQQENQKQNQNISFLTTDQQANQINKNENNNQSLINYQKINNISSSYNISFYEKNNQVTDIKTAVSHLVFSQKIAESKQQYFSPQHLIILTEQDIQYVIKLRPVDLLYTLLYFQRFFIPTVFAKEFTSFISTMGVAETLRMLIQIQNAQHEEFFLLPKLLKDYLKSQFYMLRNLKQNLVTHLEQIQRNELFYVVENRESDDYVHSLATQTYNQFSENIDKLKYKYNFLKIQGMNQQIENKIFPDEQSLKIDSIMLHISYLLQPIWNRSLGNFGGTFEDLIDLPIDNIDLGELQIIRDKIIKLYNQQIKFKQDQYQLKEQKKRDNPLYLEVQNEVRKAQKLESREIEEVDKRNVYNMQNTIGENGIQYLKKPKDLVQHESQIAKRRIIQNNSINNLDFFPINEQMAMEQEEKLDQIAEYIQVINQTLIILSIIIEAPLKRLINLLTPKEQLEICQINLKSIMQSKQNRSFLTMIVKHIISLKGEGEQNEYFVRHLIEKDTPVYFSRTDEVLWSLENVLSKLGRQIQQEDKTFLEQKLTIFKEPQLNVLSQQCIPILANNVQNFGEIYFSYIERLFSNIGAIEYLSPEILEILIILLLRFNRDDLIIRLKGKVPEILEVQLRAQTYQEQTRILILLFNHHFIQSDFYNSYKYAIKIANQQEFQFENEDQSIFDIRIKYLELAKQCLLQIIESIETKQFKEDPNGNYQEKNLKFYKSELFEIENCLQQVNLQKILHYKLAIIYEDLQEQYKELEGQKKKNSDIYSIQIEDLVQRMIILEEKIISVKQNILDIATLQNIITFDFDPDLRTNLYAYQLTIINIDFLGRKMKGLINEDQLRDLYQKIGQQFSNYFISQQDMNKLKKYDKFKDIYTQYCNEFLSILQDIYKNIQLKGELFPINYIIELIPFIFSQFLEDNEQYNYKMNGDFLKFVLILDYKNDFDSLNNIIHFMENHPLYQFYHKYVEIYNLNIKGGSLNPENLILMNNLKIYHESLTILMEELNQHEYLIQIQEMVQYIYQNWQEIQRWMNINMSKDIQIMARNNFLAQNKSVIASNNSSFNQNYFDYKLKTCLRSQDAEHLKERKKLNVQFQEKIEQVFEVENWKVFTAKMYFEGGNSFYQYMNDTLDDSIEKENKRQKKMRIKQEKREFRKQNYHKKLNNIQHNIFNNLEQGEGQNQQMNGKGPKKLRNGKFKYNKNKIKNKQDQQDSDNENCNQENFINNDSNESQDSQEQEENDSEENQEQKIFILNKFQGQCIQTIKENEKQVNCILNLQDQYLVSGGEDKFLRFFEIFTGSENNIKFEKIHELKFEHEIKSIYYFDNDLYRYAKNLQKKLFIGFQNGDLIQYEILVQEEEQSKNDKLGLNIKDINLINYKQQFVNLHSTDILGIDMIENMNKQQQIVETNQNKKGKKKSQKKNKQILQVSYQTLQYIVTYSKCGEIKSTKCNNQQDQVIYDKPEGKMQQNCLLIVKPDKFITVSTENCIRLYQADQEKVQFNHEIQNEENGLTCIQRINNMDEKFVRQFAVAVQSKIIIFEINNAYTEFSQFMSIQNPHNLQINKMLLIDSPQNYLVTGSDDNKVKLWNIDLNQFQAESSAQLQGHDQPIQDIQQIQNIIITCSSDQYIKFWI</sequence>
<evidence type="ECO:0000256" key="4">
    <source>
        <dbReference type="SAM" id="Coils"/>
    </source>
</evidence>
<feature type="compositionally biased region" description="Low complexity" evidence="5">
    <location>
        <begin position="1752"/>
        <end position="1768"/>
    </location>
</feature>
<keyword evidence="1 3" id="KW-0853">WD repeat</keyword>
<keyword evidence="4" id="KW-0175">Coiled coil</keyword>
<dbReference type="InterPro" id="IPR001680">
    <property type="entry name" value="WD40_rpt"/>
</dbReference>
<feature type="coiled-coil region" evidence="4">
    <location>
        <begin position="1285"/>
        <end position="1330"/>
    </location>
</feature>
<dbReference type="GO" id="GO:0006405">
    <property type="term" value="P:RNA export from nucleus"/>
    <property type="evidence" value="ECO:0007669"/>
    <property type="project" value="TreeGrafter"/>
</dbReference>
<dbReference type="PROSITE" id="PS50082">
    <property type="entry name" value="WD_REPEATS_2"/>
    <property type="match status" value="2"/>
</dbReference>
<evidence type="ECO:0000256" key="3">
    <source>
        <dbReference type="PROSITE-ProRule" id="PRU00221"/>
    </source>
</evidence>
<comment type="caution">
    <text evidence="6">The sequence shown here is derived from an EMBL/GenBank/DDBJ whole genome shotgun (WGS) entry which is preliminary data.</text>
</comment>
<dbReference type="InterPro" id="IPR019775">
    <property type="entry name" value="WD40_repeat_CS"/>
</dbReference>
<dbReference type="GO" id="GO:0006606">
    <property type="term" value="P:protein import into nucleus"/>
    <property type="evidence" value="ECO:0007669"/>
    <property type="project" value="TreeGrafter"/>
</dbReference>
<evidence type="ECO:0000256" key="2">
    <source>
        <dbReference type="ARBA" id="ARBA00022737"/>
    </source>
</evidence>
<gene>
    <name evidence="6" type="ORF">PPERSA_11302</name>
</gene>
<evidence type="ECO:0000256" key="1">
    <source>
        <dbReference type="ARBA" id="ARBA00022574"/>
    </source>
</evidence>